<keyword evidence="7 14" id="KW-1133">Transmembrane helix</keyword>
<keyword evidence="2 14" id="KW-0813">Transport</keyword>
<evidence type="ECO:0000313" key="16">
    <source>
        <dbReference type="Proteomes" id="UP000179797"/>
    </source>
</evidence>
<keyword evidence="12 14" id="KW-0472">Membrane</keyword>
<evidence type="ECO:0000256" key="2">
    <source>
        <dbReference type="ARBA" id="ARBA00022448"/>
    </source>
</evidence>
<comment type="subcellular location">
    <subcellularLocation>
        <location evidence="14">Cell membrane</location>
        <topology evidence="14">Multi-pass membrane protein</topology>
    </subcellularLocation>
    <subcellularLocation>
        <location evidence="1">Endomembrane system</location>
        <topology evidence="1">Multi-pass membrane protein</topology>
    </subcellularLocation>
</comment>
<dbReference type="PANTHER" id="PTHR30586:SF1">
    <property type="entry name" value="NA(+)-TRANSLOCATING NADH-QUINONE REDUCTASE SUBUNIT D"/>
    <property type="match status" value="1"/>
</dbReference>
<keyword evidence="11 14" id="KW-0830">Ubiquinone</keyword>
<evidence type="ECO:0000256" key="1">
    <source>
        <dbReference type="ARBA" id="ARBA00004127"/>
    </source>
</evidence>
<dbReference type="NCBIfam" id="NF006777">
    <property type="entry name" value="PRK09292.1"/>
    <property type="match status" value="1"/>
</dbReference>
<protein>
    <recommendedName>
        <fullName evidence="14">Na(+)-translocating NADH-quinone reductase subunit D</fullName>
        <shortName evidence="14">Na(+)-NQR subunit D</shortName>
        <shortName evidence="14">Na(+)-translocating NQR subunit D</shortName>
        <ecNumber evidence="14">7.2.1.1</ecNumber>
    </recommendedName>
    <alternativeName>
        <fullName evidence="14">NQR complex subunit D</fullName>
    </alternativeName>
    <alternativeName>
        <fullName evidence="14">NQR-1 subunit D</fullName>
    </alternativeName>
</protein>
<comment type="similarity">
    <text evidence="14">Belongs to the NqrDE/RnfAE family.</text>
</comment>
<organism evidence="15 16">
    <name type="scientific">Flammeovirga pacifica</name>
    <dbReference type="NCBI Taxonomy" id="915059"/>
    <lineage>
        <taxon>Bacteria</taxon>
        <taxon>Pseudomonadati</taxon>
        <taxon>Bacteroidota</taxon>
        <taxon>Cytophagia</taxon>
        <taxon>Cytophagales</taxon>
        <taxon>Flammeovirgaceae</taxon>
        <taxon>Flammeovirga</taxon>
    </lineage>
</organism>
<evidence type="ECO:0000256" key="10">
    <source>
        <dbReference type="ARBA" id="ARBA00023065"/>
    </source>
</evidence>
<keyword evidence="13 14" id="KW-0739">Sodium transport</keyword>
<keyword evidence="5 14" id="KW-0812">Transmembrane</keyword>
<comment type="function">
    <text evidence="14">NQR complex catalyzes the reduction of ubiquinone-1 to ubiquinol by two successive reactions, coupled with the transport of Na(+) ions from the cytoplasm to the periplasm. NqrA to NqrE are probably involved in the second step, the conversion of ubisemiquinone to ubiquinol.</text>
</comment>
<keyword evidence="16" id="KW-1185">Reference proteome</keyword>
<dbReference type="Proteomes" id="UP000179797">
    <property type="component" value="Unassembled WGS sequence"/>
</dbReference>
<dbReference type="GO" id="GO:0016655">
    <property type="term" value="F:oxidoreductase activity, acting on NAD(P)H, quinone or similar compound as acceptor"/>
    <property type="evidence" value="ECO:0007669"/>
    <property type="project" value="UniProtKB-UniRule"/>
</dbReference>
<gene>
    <name evidence="14" type="primary">nqrD</name>
    <name evidence="15" type="ORF">NH26_06640</name>
</gene>
<dbReference type="HAMAP" id="MF_00428">
    <property type="entry name" value="NqrD"/>
    <property type="match status" value="1"/>
</dbReference>
<accession>A0A1S1YYG5</accession>
<evidence type="ECO:0000313" key="15">
    <source>
        <dbReference type="EMBL" id="OHX66049.1"/>
    </source>
</evidence>
<dbReference type="GO" id="GO:0006814">
    <property type="term" value="P:sodium ion transport"/>
    <property type="evidence" value="ECO:0007669"/>
    <property type="project" value="UniProtKB-UniRule"/>
</dbReference>
<evidence type="ECO:0000256" key="7">
    <source>
        <dbReference type="ARBA" id="ARBA00022989"/>
    </source>
</evidence>
<dbReference type="Pfam" id="PF02508">
    <property type="entry name" value="Rnf-Nqr"/>
    <property type="match status" value="1"/>
</dbReference>
<comment type="caution">
    <text evidence="15">The sequence shown here is derived from an EMBL/GenBank/DDBJ whole genome shotgun (WGS) entry which is preliminary data.</text>
</comment>
<dbReference type="OrthoDB" id="9790976at2"/>
<dbReference type="EC" id="7.2.1.1" evidence="14"/>
<reference evidence="15 16" key="1">
    <citation type="journal article" date="2012" name="Int. J. Syst. Evol. Microbiol.">
        <title>Flammeovirga pacifica sp. nov., isolated from deep-sea sediment.</title>
        <authorList>
            <person name="Xu H."/>
            <person name="Fu Y."/>
            <person name="Yang N."/>
            <person name="Ding Z."/>
            <person name="Lai Q."/>
            <person name="Zeng R."/>
        </authorList>
    </citation>
    <scope>NUCLEOTIDE SEQUENCE [LARGE SCALE GENOMIC DNA]</scope>
    <source>
        <strain evidence="16">DSM 24597 / LMG 26175 / WPAGA1</strain>
    </source>
</reference>
<evidence type="ECO:0000256" key="3">
    <source>
        <dbReference type="ARBA" id="ARBA00022475"/>
    </source>
</evidence>
<dbReference type="PIRSF" id="PIRSF006102">
    <property type="entry name" value="NQR_DE"/>
    <property type="match status" value="1"/>
</dbReference>
<feature type="transmembrane region" description="Helical" evidence="14">
    <location>
        <begin position="183"/>
        <end position="204"/>
    </location>
</feature>
<keyword evidence="6 14" id="KW-1278">Translocase</keyword>
<evidence type="ECO:0000256" key="12">
    <source>
        <dbReference type="ARBA" id="ARBA00023136"/>
    </source>
</evidence>
<dbReference type="InterPro" id="IPR011292">
    <property type="entry name" value="NqrD"/>
</dbReference>
<proteinExistence type="inferred from homology"/>
<evidence type="ECO:0000256" key="4">
    <source>
        <dbReference type="ARBA" id="ARBA00022519"/>
    </source>
</evidence>
<feature type="transmembrane region" description="Helical" evidence="14">
    <location>
        <begin position="86"/>
        <end position="106"/>
    </location>
</feature>
<feature type="transmembrane region" description="Helical" evidence="14">
    <location>
        <begin position="54"/>
        <end position="74"/>
    </location>
</feature>
<evidence type="ECO:0000256" key="14">
    <source>
        <dbReference type="HAMAP-Rule" id="MF_00428"/>
    </source>
</evidence>
<keyword evidence="3 14" id="KW-1003">Cell membrane</keyword>
<keyword evidence="9 14" id="KW-0915">Sodium</keyword>
<evidence type="ECO:0000256" key="8">
    <source>
        <dbReference type="ARBA" id="ARBA00023027"/>
    </source>
</evidence>
<evidence type="ECO:0000256" key="6">
    <source>
        <dbReference type="ARBA" id="ARBA00022967"/>
    </source>
</evidence>
<feature type="transmembrane region" description="Helical" evidence="14">
    <location>
        <begin position="142"/>
        <end position="163"/>
    </location>
</feature>
<dbReference type="AlphaFoldDB" id="A0A1S1YYG5"/>
<dbReference type="NCBIfam" id="TIGR01939">
    <property type="entry name" value="nqrD"/>
    <property type="match status" value="1"/>
</dbReference>
<keyword evidence="8 14" id="KW-0520">NAD</keyword>
<evidence type="ECO:0000256" key="9">
    <source>
        <dbReference type="ARBA" id="ARBA00023053"/>
    </source>
</evidence>
<dbReference type="RefSeq" id="WP_044218745.1">
    <property type="nucleotide sequence ID" value="NZ_JRYR02000001.1"/>
</dbReference>
<evidence type="ECO:0000256" key="11">
    <source>
        <dbReference type="ARBA" id="ARBA00023075"/>
    </source>
</evidence>
<dbReference type="EMBL" id="JRYR02000001">
    <property type="protein sequence ID" value="OHX66049.1"/>
    <property type="molecule type" value="Genomic_DNA"/>
</dbReference>
<evidence type="ECO:0000256" key="5">
    <source>
        <dbReference type="ARBA" id="ARBA00022692"/>
    </source>
</evidence>
<keyword evidence="10 14" id="KW-0406">Ion transport</keyword>
<dbReference type="PANTHER" id="PTHR30586">
    <property type="entry name" value="ELECTRON TRANSPORT COMPLEX PROTEIN RNFE"/>
    <property type="match status" value="1"/>
</dbReference>
<keyword evidence="4" id="KW-0997">Cell inner membrane</keyword>
<dbReference type="GO" id="GO:0012505">
    <property type="term" value="C:endomembrane system"/>
    <property type="evidence" value="ECO:0007669"/>
    <property type="project" value="UniProtKB-SubCell"/>
</dbReference>
<dbReference type="GO" id="GO:0005886">
    <property type="term" value="C:plasma membrane"/>
    <property type="evidence" value="ECO:0007669"/>
    <property type="project" value="UniProtKB-SubCell"/>
</dbReference>
<evidence type="ECO:0000256" key="13">
    <source>
        <dbReference type="ARBA" id="ARBA00023201"/>
    </source>
</evidence>
<comment type="subunit">
    <text evidence="14">Composed of six subunits; NqrA, NqrB, NqrC, NqrD, NqrE and NqrF.</text>
</comment>
<dbReference type="InterPro" id="IPR003667">
    <property type="entry name" value="NqrDE/RnfAE"/>
</dbReference>
<sequence length="215" mass="23602">MSTETVAAKKSEALFSKRRKKIITDPLDDDNPVTVQVLGICSALAVTSKLEPTLVMSVAVTFVVIFSNLIVSLLRNTIPQRIRIIVQLGIVASLVIIVDQVLRAYLYDVSKVVGVYVGLIITNCIVMGRLEAFAMANKPYDSILDGLGSSFGYAWVILVVAFFRELLGSGTLFDIRVLPEAYVNNGLMSSPVGAFIIIGMIIWVQRWRNGYVEEA</sequence>
<feature type="transmembrane region" description="Helical" evidence="14">
    <location>
        <begin position="112"/>
        <end position="130"/>
    </location>
</feature>
<comment type="catalytic activity">
    <reaction evidence="14">
        <text>a ubiquinone + n Na(+)(in) + NADH + H(+) = a ubiquinol + n Na(+)(out) + NAD(+)</text>
        <dbReference type="Rhea" id="RHEA:47748"/>
        <dbReference type="Rhea" id="RHEA-COMP:9565"/>
        <dbReference type="Rhea" id="RHEA-COMP:9566"/>
        <dbReference type="ChEBI" id="CHEBI:15378"/>
        <dbReference type="ChEBI" id="CHEBI:16389"/>
        <dbReference type="ChEBI" id="CHEBI:17976"/>
        <dbReference type="ChEBI" id="CHEBI:29101"/>
        <dbReference type="ChEBI" id="CHEBI:57540"/>
        <dbReference type="ChEBI" id="CHEBI:57945"/>
        <dbReference type="EC" id="7.2.1.1"/>
    </reaction>
</comment>
<dbReference type="STRING" id="915059.NH26_06640"/>
<name>A0A1S1YYG5_FLAPC</name>